<dbReference type="InterPro" id="IPR047657">
    <property type="entry name" value="PmbA"/>
</dbReference>
<evidence type="ECO:0000313" key="6">
    <source>
        <dbReference type="EMBL" id="VFP82120.1"/>
    </source>
</evidence>
<keyword evidence="6" id="KW-0378">Hydrolase</keyword>
<evidence type="ECO:0000256" key="1">
    <source>
        <dbReference type="ARBA" id="ARBA00002796"/>
    </source>
</evidence>
<comment type="function">
    <text evidence="1">Probable metalloprotease.</text>
</comment>
<evidence type="ECO:0000313" key="7">
    <source>
        <dbReference type="Proteomes" id="UP000294441"/>
    </source>
</evidence>
<accession>A0A451D8F1</accession>
<feature type="domain" description="Metalloprotease TldD/E central" evidence="5">
    <location>
        <begin position="125"/>
        <end position="230"/>
    </location>
</feature>
<gene>
    <name evidence="6" type="primary">pmbA</name>
    <name evidence="6" type="ORF">ERCICURV3402_469</name>
</gene>
<dbReference type="GeneID" id="66304744"/>
<feature type="domain" description="Metalloprotease TldD/E C-terminal" evidence="4">
    <location>
        <begin position="237"/>
        <end position="445"/>
    </location>
</feature>
<dbReference type="InterPro" id="IPR036059">
    <property type="entry name" value="TldD/PmbA_sf"/>
</dbReference>
<dbReference type="RefSeq" id="WP_157992724.1">
    <property type="nucleotide sequence ID" value="NZ_LR217713.1"/>
</dbReference>
<organism evidence="6 7">
    <name type="scientific">Candidatus Erwinia haradaeae</name>
    <dbReference type="NCBI Taxonomy" id="1922217"/>
    <lineage>
        <taxon>Bacteria</taxon>
        <taxon>Pseudomonadati</taxon>
        <taxon>Pseudomonadota</taxon>
        <taxon>Gammaproteobacteria</taxon>
        <taxon>Enterobacterales</taxon>
        <taxon>Erwiniaceae</taxon>
        <taxon>Erwinia</taxon>
    </lineage>
</organism>
<dbReference type="InterPro" id="IPR045569">
    <property type="entry name" value="Metalloprtase-TldD/E_C"/>
</dbReference>
<dbReference type="Pfam" id="PF19289">
    <property type="entry name" value="PmbA_TldD_3rd"/>
    <property type="match status" value="1"/>
</dbReference>
<dbReference type="InterPro" id="IPR002510">
    <property type="entry name" value="Metalloprtase-TldD/E_N"/>
</dbReference>
<name>A0A451D8F1_9GAMM</name>
<dbReference type="GO" id="GO:0006508">
    <property type="term" value="P:proteolysis"/>
    <property type="evidence" value="ECO:0007669"/>
    <property type="project" value="UniProtKB-KW"/>
</dbReference>
<dbReference type="InterPro" id="IPR045570">
    <property type="entry name" value="Metalloprtase-TldD/E_cen_dom"/>
</dbReference>
<evidence type="ECO:0000256" key="2">
    <source>
        <dbReference type="ARBA" id="ARBA00005836"/>
    </source>
</evidence>
<sequence length="446" mass="49151">MKGLSQIIDKCYILEKAVETALSLAEANHSQAEVTVVQSNGISISTSYGVIENIELHSDTSLGVTVYCQHHQGRASSTDLSQVAIKHTIEAALGFSRYTSSDPCVAIPELTLLALNAPDLDLCYPSNMDIDYSINLASCAEKVALQMDPRITKTGGGRFDSHIGIKVFGNSHGMLQHYCFTQYALSTCVIAEVNGRMERDNFYSISRSMTDLQSPEEIGKECGRRVLSRLLPRKIGTMKVPVIFLSEVATELFEHLAVAINGHNVYQKSTFLLDSLGKKIFPKWLHITEDPHIRKGLASAPFDNEGVRTHKTEIIKNGVLQHWLLSSYTGRKLGLQSNGHAGGIYTWLVCGEKHSFTQMLKQMGTGLLVTKFLGQGFNKMTGDYSRGASGFWVKNGIIEYPVSELTISGNLRDIWKNMISMGDDTEMRGNIQCGSILISEIQVAGY</sequence>
<protein>
    <submittedName>
        <fullName evidence="6">Metalloprotease PmbA</fullName>
        <ecNumber evidence="6">3.4.-.-</ecNumber>
    </submittedName>
</protein>
<dbReference type="EMBL" id="LR217713">
    <property type="protein sequence ID" value="VFP82120.1"/>
    <property type="molecule type" value="Genomic_DNA"/>
</dbReference>
<evidence type="ECO:0000259" key="3">
    <source>
        <dbReference type="Pfam" id="PF01523"/>
    </source>
</evidence>
<proteinExistence type="inferred from homology"/>
<keyword evidence="6" id="KW-0482">Metalloprotease</keyword>
<dbReference type="SUPFAM" id="SSF111283">
    <property type="entry name" value="Putative modulator of DNA gyrase, PmbA/TldD"/>
    <property type="match status" value="1"/>
</dbReference>
<dbReference type="Proteomes" id="UP000294441">
    <property type="component" value="Chromosome 1"/>
</dbReference>
<dbReference type="Pfam" id="PF19290">
    <property type="entry name" value="PmbA_TldD_2nd"/>
    <property type="match status" value="1"/>
</dbReference>
<reference evidence="6 7" key="1">
    <citation type="submission" date="2019-02" db="EMBL/GenBank/DDBJ databases">
        <authorList>
            <person name="Manzano-Marin A."/>
            <person name="Manzano-Marin A."/>
        </authorList>
    </citation>
    <scope>NUCLEOTIDE SEQUENCE [LARGE SCALE GENOMIC DNA]</scope>
    <source>
        <strain evidence="6 7">ErCicurvipes</strain>
    </source>
</reference>
<keyword evidence="6" id="KW-0645">Protease</keyword>
<comment type="similarity">
    <text evidence="2">Belongs to the peptidase U62 family.</text>
</comment>
<feature type="domain" description="Metalloprotease TldD/E N-terminal" evidence="3">
    <location>
        <begin position="32"/>
        <end position="93"/>
    </location>
</feature>
<dbReference type="NCBIfam" id="NF008268">
    <property type="entry name" value="PRK11040.1"/>
    <property type="match status" value="1"/>
</dbReference>
<dbReference type="PANTHER" id="PTHR43421:SF1">
    <property type="entry name" value="METALLOPROTEASE PMBA"/>
    <property type="match status" value="1"/>
</dbReference>
<dbReference type="EC" id="3.4.-.-" evidence="6"/>
<dbReference type="GO" id="GO:0005829">
    <property type="term" value="C:cytosol"/>
    <property type="evidence" value="ECO:0007669"/>
    <property type="project" value="TreeGrafter"/>
</dbReference>
<dbReference type="GO" id="GO:0008237">
    <property type="term" value="F:metallopeptidase activity"/>
    <property type="evidence" value="ECO:0007669"/>
    <property type="project" value="UniProtKB-KW"/>
</dbReference>
<dbReference type="AlphaFoldDB" id="A0A451D8F1"/>
<dbReference type="Gene3D" id="3.30.2290.10">
    <property type="entry name" value="PmbA/TldD superfamily"/>
    <property type="match status" value="1"/>
</dbReference>
<dbReference type="InterPro" id="IPR035068">
    <property type="entry name" value="TldD/PmbA_N"/>
</dbReference>
<evidence type="ECO:0000259" key="4">
    <source>
        <dbReference type="Pfam" id="PF19289"/>
    </source>
</evidence>
<dbReference type="Pfam" id="PF01523">
    <property type="entry name" value="PmbA_TldD_1st"/>
    <property type="match status" value="1"/>
</dbReference>
<evidence type="ECO:0000259" key="5">
    <source>
        <dbReference type="Pfam" id="PF19290"/>
    </source>
</evidence>
<dbReference type="OrthoDB" id="9803618at2"/>
<dbReference type="PANTHER" id="PTHR43421">
    <property type="entry name" value="METALLOPROTEASE PMBA"/>
    <property type="match status" value="1"/>
</dbReference>